<evidence type="ECO:0000313" key="1">
    <source>
        <dbReference type="EMBL" id="CEK90442.1"/>
    </source>
</evidence>
<organism evidence="1">
    <name type="scientific">Arion vulgaris</name>
    <dbReference type="NCBI Taxonomy" id="1028688"/>
    <lineage>
        <taxon>Eukaryota</taxon>
        <taxon>Metazoa</taxon>
        <taxon>Spiralia</taxon>
        <taxon>Lophotrochozoa</taxon>
        <taxon>Mollusca</taxon>
        <taxon>Gastropoda</taxon>
        <taxon>Heterobranchia</taxon>
        <taxon>Euthyneura</taxon>
        <taxon>Panpulmonata</taxon>
        <taxon>Eupulmonata</taxon>
        <taxon>Stylommatophora</taxon>
        <taxon>Helicina</taxon>
        <taxon>Arionoidea</taxon>
        <taxon>Arionidae</taxon>
        <taxon>Arion</taxon>
    </lineage>
</organism>
<protein>
    <submittedName>
        <fullName evidence="1">Uncharacterized protein</fullName>
    </submittedName>
</protein>
<reference evidence="1" key="1">
    <citation type="submission" date="2014-12" db="EMBL/GenBank/DDBJ databases">
        <title>Insight into the proteome of Arion vulgaris.</title>
        <authorList>
            <person name="Aradska J."/>
            <person name="Bulat T."/>
            <person name="Smidak R."/>
            <person name="Sarate P."/>
            <person name="Gangsoo J."/>
            <person name="Sialana F."/>
            <person name="Bilban M."/>
            <person name="Lubec G."/>
        </authorList>
    </citation>
    <scope>NUCLEOTIDE SEQUENCE</scope>
    <source>
        <tissue evidence="1">Skin</tissue>
    </source>
</reference>
<gene>
    <name evidence="1" type="primary">ORF176949</name>
</gene>
<feature type="non-terminal residue" evidence="1">
    <location>
        <position position="1"/>
    </location>
</feature>
<accession>A0A0B7BC65</accession>
<sequence length="56" mass="6636">ANCHSMPQNRTQPTPHLYVYTIQDWQFSHVNFEESKNVCRKFVMSTRPTCYCPSLI</sequence>
<dbReference type="EMBL" id="HACG01043577">
    <property type="protein sequence ID" value="CEK90442.1"/>
    <property type="molecule type" value="Transcribed_RNA"/>
</dbReference>
<proteinExistence type="predicted"/>
<dbReference type="AlphaFoldDB" id="A0A0B7BC65"/>
<name>A0A0B7BC65_9EUPU</name>